<name>A0A7G5EM11_9BURK</name>
<dbReference type="Pfam" id="PF05929">
    <property type="entry name" value="Phage_GPO"/>
    <property type="match status" value="1"/>
</dbReference>
<gene>
    <name evidence="2" type="ORF">HS961_20535</name>
</gene>
<dbReference type="InterPro" id="IPR009228">
    <property type="entry name" value="Capsid_scaffold_GpO"/>
</dbReference>
<feature type="region of interest" description="Disordered" evidence="1">
    <location>
        <begin position="250"/>
        <end position="274"/>
    </location>
</feature>
<reference evidence="2 3" key="1">
    <citation type="journal article" date="2020" name="G3 (Bethesda)">
        <title>CeMbio - The Caenorhabditis elegans Microbiome Resource.</title>
        <authorList>
            <person name="Dirksen P."/>
            <person name="Assie A."/>
            <person name="Zimmermann J."/>
            <person name="Zhang F."/>
            <person name="Tietje A.M."/>
            <person name="Marsh S.A."/>
            <person name="Felix M.A."/>
            <person name="Shapira M."/>
            <person name="Kaleta C."/>
            <person name="Schulenburg H."/>
            <person name="Samuel B."/>
        </authorList>
    </citation>
    <scope>NUCLEOTIDE SEQUENCE [LARGE SCALE GENOMIC DNA]</scope>
    <source>
        <strain evidence="2 3">BIGb0172</strain>
    </source>
</reference>
<evidence type="ECO:0000313" key="3">
    <source>
        <dbReference type="Proteomes" id="UP000515240"/>
    </source>
</evidence>
<feature type="compositionally biased region" description="Basic and acidic residues" evidence="1">
    <location>
        <begin position="250"/>
        <end position="261"/>
    </location>
</feature>
<sequence length="274" mass="29371">MPSKFFRVATEGQTTDGREITRAEIEQMGKSYNRQKYGARIWLEHHRGTVPGGPFDALGDVLATEVRDVEDGKKALFAQIEPLPTLIEMNKKGQKLYSSIEIHPNLPGTGGPYLFGLGVTDSPASLGTEVLKFSQGAAVNPFAGRKTDKATLYSEAIETDLGLQADEESIASGVLKKFSDLIDGFKGMVAAKPAAGDNTFAAQTVEALGVAQDAMQKQAKENADLLDKFTKQGAAFATLQQDFATLKTKLEGTENHSDKRPAATGKDASELADC</sequence>
<dbReference type="RefSeq" id="WP_182325201.1">
    <property type="nucleotide sequence ID" value="NZ_CP058554.1"/>
</dbReference>
<organism evidence="2 3">
    <name type="scientific">Comamonas piscis</name>
    <dbReference type="NCBI Taxonomy" id="1562974"/>
    <lineage>
        <taxon>Bacteria</taxon>
        <taxon>Pseudomonadati</taxon>
        <taxon>Pseudomonadota</taxon>
        <taxon>Betaproteobacteria</taxon>
        <taxon>Burkholderiales</taxon>
        <taxon>Comamonadaceae</taxon>
        <taxon>Comamonas</taxon>
    </lineage>
</organism>
<evidence type="ECO:0000256" key="1">
    <source>
        <dbReference type="SAM" id="MobiDB-lite"/>
    </source>
</evidence>
<dbReference type="EMBL" id="CP058554">
    <property type="protein sequence ID" value="QMV75036.1"/>
    <property type="molecule type" value="Genomic_DNA"/>
</dbReference>
<evidence type="ECO:0000313" key="2">
    <source>
        <dbReference type="EMBL" id="QMV75036.1"/>
    </source>
</evidence>
<dbReference type="AlphaFoldDB" id="A0A7G5EM11"/>
<keyword evidence="3" id="KW-1185">Reference proteome</keyword>
<dbReference type="KEGG" id="cpis:HS961_20535"/>
<dbReference type="Proteomes" id="UP000515240">
    <property type="component" value="Chromosome"/>
</dbReference>
<protein>
    <submittedName>
        <fullName evidence="2">GPO family capsid scaffolding protein</fullName>
    </submittedName>
</protein>
<accession>A0A7G5EM11</accession>
<proteinExistence type="predicted"/>